<dbReference type="InterPro" id="IPR052733">
    <property type="entry name" value="Chloroplast_QOR"/>
</dbReference>
<dbReference type="OrthoDB" id="4190732at2"/>
<dbReference type="EMBL" id="RAQO01000004">
    <property type="protein sequence ID" value="RKF19475.1"/>
    <property type="molecule type" value="Genomic_DNA"/>
</dbReference>
<gene>
    <name evidence="2" type="ORF">DBZ36_03140</name>
</gene>
<reference evidence="2 3" key="1">
    <citation type="submission" date="2018-09" db="EMBL/GenBank/DDBJ databases">
        <authorList>
            <person name="Wang Z."/>
        </authorList>
    </citation>
    <scope>NUCLEOTIDE SEQUENCE [LARGE SCALE GENOMIC DNA]</scope>
    <source>
        <strain evidence="2 3">ALS 81</strain>
    </source>
</reference>
<organism evidence="2 3">
    <name type="scientific">Alginatibacterium sediminis</name>
    <dbReference type="NCBI Taxonomy" id="2164068"/>
    <lineage>
        <taxon>Bacteria</taxon>
        <taxon>Pseudomonadati</taxon>
        <taxon>Pseudomonadota</taxon>
        <taxon>Gammaproteobacteria</taxon>
        <taxon>Alteromonadales</taxon>
        <taxon>Alteromonadaceae</taxon>
        <taxon>Alginatibacterium</taxon>
    </lineage>
</organism>
<dbReference type="SUPFAM" id="SSF51735">
    <property type="entry name" value="NAD(P)-binding Rossmann-fold domains"/>
    <property type="match status" value="1"/>
</dbReference>
<proteinExistence type="predicted"/>
<dbReference type="GO" id="GO:0016491">
    <property type="term" value="F:oxidoreductase activity"/>
    <property type="evidence" value="ECO:0007669"/>
    <property type="project" value="InterPro"/>
</dbReference>
<dbReference type="Gene3D" id="3.90.180.10">
    <property type="entry name" value="Medium-chain alcohol dehydrogenases, catalytic domain"/>
    <property type="match status" value="1"/>
</dbReference>
<evidence type="ECO:0000259" key="1">
    <source>
        <dbReference type="SMART" id="SM00829"/>
    </source>
</evidence>
<dbReference type="RefSeq" id="WP_120353481.1">
    <property type="nucleotide sequence ID" value="NZ_RAQO01000004.1"/>
</dbReference>
<sequence length="324" mass="35416">MKAIVYDQYGPPNVLRVADVPKPEPSDSQILVKIYALSINSWDWDTLTGKPFEYRFGSGLFKPKSSLIHGCDIAGVIEAVGKKVIHFQVGDAVFGDLGEGGWGAFAEFICVSEDQLSIKPASMSFEKAACLAHGGNLAVQGLADCGQIKSGQKVLINGGGGTTGTLAIQIAKSFGAEVTAVDHQLKLDCMVELGADHVMNFTNHDFTQSPTKYDLIFDMKTSRRLSNYQSVLTDNGNYVTVGGKTSKILPIVLFGKLRRKCKMHMLVYKPNKNNSYLLELFEQNQLIPVIDRCFSLDQCVEAFAYFGKGDFKGNVVVTVAEHEI</sequence>
<evidence type="ECO:0000313" key="2">
    <source>
        <dbReference type="EMBL" id="RKF19475.1"/>
    </source>
</evidence>
<name>A0A420EFK5_9ALTE</name>
<dbReference type="InterPro" id="IPR036291">
    <property type="entry name" value="NAD(P)-bd_dom_sf"/>
</dbReference>
<dbReference type="CDD" id="cd08267">
    <property type="entry name" value="MDR1"/>
    <property type="match status" value="1"/>
</dbReference>
<dbReference type="SUPFAM" id="SSF50129">
    <property type="entry name" value="GroES-like"/>
    <property type="match status" value="1"/>
</dbReference>
<keyword evidence="3" id="KW-1185">Reference proteome</keyword>
<dbReference type="SMART" id="SM00829">
    <property type="entry name" value="PKS_ER"/>
    <property type="match status" value="1"/>
</dbReference>
<dbReference type="AlphaFoldDB" id="A0A420EFK5"/>
<comment type="caution">
    <text evidence="2">The sequence shown here is derived from an EMBL/GenBank/DDBJ whole genome shotgun (WGS) entry which is preliminary data.</text>
</comment>
<dbReference type="InterPro" id="IPR020843">
    <property type="entry name" value="ER"/>
</dbReference>
<dbReference type="PANTHER" id="PTHR44013:SF1">
    <property type="entry name" value="ZINC-TYPE ALCOHOL DEHYDROGENASE-LIKE PROTEIN C16A3.02C"/>
    <property type="match status" value="1"/>
</dbReference>
<protein>
    <submittedName>
        <fullName evidence="2">NAD(P)-dependent alcohol dehydrogenase</fullName>
    </submittedName>
</protein>
<dbReference type="Pfam" id="PF08240">
    <property type="entry name" value="ADH_N"/>
    <property type="match status" value="1"/>
</dbReference>
<feature type="domain" description="Enoyl reductase (ER)" evidence="1">
    <location>
        <begin position="10"/>
        <end position="317"/>
    </location>
</feature>
<dbReference type="Gene3D" id="3.40.50.720">
    <property type="entry name" value="NAD(P)-binding Rossmann-like Domain"/>
    <property type="match status" value="1"/>
</dbReference>
<dbReference type="Pfam" id="PF13602">
    <property type="entry name" value="ADH_zinc_N_2"/>
    <property type="match status" value="1"/>
</dbReference>
<dbReference type="Proteomes" id="UP000286482">
    <property type="component" value="Unassembled WGS sequence"/>
</dbReference>
<accession>A0A420EFK5</accession>
<dbReference type="InterPro" id="IPR013154">
    <property type="entry name" value="ADH-like_N"/>
</dbReference>
<dbReference type="InterPro" id="IPR011032">
    <property type="entry name" value="GroES-like_sf"/>
</dbReference>
<dbReference type="PANTHER" id="PTHR44013">
    <property type="entry name" value="ZINC-TYPE ALCOHOL DEHYDROGENASE-LIKE PROTEIN C16A3.02C"/>
    <property type="match status" value="1"/>
</dbReference>
<evidence type="ECO:0000313" key="3">
    <source>
        <dbReference type="Proteomes" id="UP000286482"/>
    </source>
</evidence>